<dbReference type="GO" id="GO:0008610">
    <property type="term" value="P:lipid biosynthetic process"/>
    <property type="evidence" value="ECO:0007669"/>
    <property type="project" value="UniProtKB-ARBA"/>
</dbReference>
<reference evidence="3 4" key="1">
    <citation type="submission" date="2019-02" db="EMBL/GenBank/DDBJ databases">
        <title>Deep-cultivation of Planctomycetes and their phenomic and genomic characterization uncovers novel biology.</title>
        <authorList>
            <person name="Wiegand S."/>
            <person name="Jogler M."/>
            <person name="Boedeker C."/>
            <person name="Pinto D."/>
            <person name="Vollmers J."/>
            <person name="Rivas-Marin E."/>
            <person name="Kohn T."/>
            <person name="Peeters S.H."/>
            <person name="Heuer A."/>
            <person name="Rast P."/>
            <person name="Oberbeckmann S."/>
            <person name="Bunk B."/>
            <person name="Jeske O."/>
            <person name="Meyerdierks A."/>
            <person name="Storesund J.E."/>
            <person name="Kallscheuer N."/>
            <person name="Luecker S."/>
            <person name="Lage O.M."/>
            <person name="Pohl T."/>
            <person name="Merkel B.J."/>
            <person name="Hornburger P."/>
            <person name="Mueller R.-W."/>
            <person name="Bruemmer F."/>
            <person name="Labrenz M."/>
            <person name="Spormann A.M."/>
            <person name="Op den Camp H."/>
            <person name="Overmann J."/>
            <person name="Amann R."/>
            <person name="Jetten M.S.M."/>
            <person name="Mascher T."/>
            <person name="Medema M.H."/>
            <person name="Devos D.P."/>
            <person name="Kaster A.-K."/>
            <person name="Ovreas L."/>
            <person name="Rohde M."/>
            <person name="Galperin M.Y."/>
            <person name="Jogler C."/>
        </authorList>
    </citation>
    <scope>NUCLEOTIDE SEQUENCE [LARGE SCALE GENOMIC DNA]</scope>
    <source>
        <strain evidence="3 4">ElP</strain>
    </source>
</reference>
<protein>
    <submittedName>
        <fullName evidence="3">Fatty acid desaturase</fullName>
    </submittedName>
</protein>
<feature type="transmembrane region" description="Helical" evidence="1">
    <location>
        <begin position="215"/>
        <end position="239"/>
    </location>
</feature>
<keyword evidence="1" id="KW-1133">Transmembrane helix</keyword>
<evidence type="ECO:0000259" key="2">
    <source>
        <dbReference type="Pfam" id="PF00487"/>
    </source>
</evidence>
<gene>
    <name evidence="3" type="ORF">ElP_65420</name>
</gene>
<dbReference type="AlphaFoldDB" id="A0A518HCL8"/>
<dbReference type="KEGG" id="tpla:ElP_65420"/>
<accession>A0A518HCL8</accession>
<dbReference type="Pfam" id="PF00487">
    <property type="entry name" value="FA_desaturase"/>
    <property type="match status" value="1"/>
</dbReference>
<keyword evidence="1" id="KW-0472">Membrane</keyword>
<dbReference type="Proteomes" id="UP000317835">
    <property type="component" value="Chromosome"/>
</dbReference>
<keyword evidence="1" id="KW-0812">Transmembrane</keyword>
<dbReference type="GO" id="GO:0016717">
    <property type="term" value="F:oxidoreductase activity, acting on paired donors, with oxidation of a pair of donors resulting in the reduction of molecular oxygen to two molecules of water"/>
    <property type="evidence" value="ECO:0007669"/>
    <property type="project" value="TreeGrafter"/>
</dbReference>
<name>A0A518HCL8_9BACT</name>
<sequence length="369" mass="40715">MGTDADTNPGLEADLSWDQARRALLALSRPDDRTNLACIGRDYALLALLLAGGATAVSAWSAGRVGGPGFVAIALLVASGVAVVQHRISGLAHEASHFVLFRNRLANELAGDLLLMFPLVAITQRYRAAHWGHHRHVNDPERDSDLIRLNHPEPHRFPIPKLGFWRRYVLRALWPPAVIGYLIGRAKAANLGPPADSGVPSAAYRTSVARRMRGAYWLAVLAAVHLAGAWPVFFLFWVLPLLTFYPMLMQLREVAHHANAPDAGDLTNSRVFRVHPLLRFCVFPYGQDFHLTHHLFMSIPHHRLPEAHATLGRWAPYRDRVVVCQGYFFRRRGTGGPSLLDLLSSPVSGPLAEGGAVDADWRPIRAEAA</sequence>
<evidence type="ECO:0000313" key="3">
    <source>
        <dbReference type="EMBL" id="QDV38587.1"/>
    </source>
</evidence>
<dbReference type="PANTHER" id="PTHR19353:SF19">
    <property type="entry name" value="DELTA(5) FATTY ACID DESATURASE C-RELATED"/>
    <property type="match status" value="1"/>
</dbReference>
<feature type="domain" description="Fatty acid desaturase" evidence="2">
    <location>
        <begin position="72"/>
        <end position="316"/>
    </location>
</feature>
<evidence type="ECO:0000256" key="1">
    <source>
        <dbReference type="SAM" id="Phobius"/>
    </source>
</evidence>
<organism evidence="3 4">
    <name type="scientific">Tautonia plasticadhaerens</name>
    <dbReference type="NCBI Taxonomy" id="2527974"/>
    <lineage>
        <taxon>Bacteria</taxon>
        <taxon>Pseudomonadati</taxon>
        <taxon>Planctomycetota</taxon>
        <taxon>Planctomycetia</taxon>
        <taxon>Isosphaerales</taxon>
        <taxon>Isosphaeraceae</taxon>
        <taxon>Tautonia</taxon>
    </lineage>
</organism>
<evidence type="ECO:0000313" key="4">
    <source>
        <dbReference type="Proteomes" id="UP000317835"/>
    </source>
</evidence>
<feature type="transmembrane region" description="Helical" evidence="1">
    <location>
        <begin position="67"/>
        <end position="84"/>
    </location>
</feature>
<dbReference type="GO" id="GO:0016020">
    <property type="term" value="C:membrane"/>
    <property type="evidence" value="ECO:0007669"/>
    <property type="project" value="TreeGrafter"/>
</dbReference>
<dbReference type="InterPro" id="IPR005804">
    <property type="entry name" value="FA_desaturase_dom"/>
</dbReference>
<dbReference type="InterPro" id="IPR012171">
    <property type="entry name" value="Fatty_acid_desaturase"/>
</dbReference>
<dbReference type="RefSeq" id="WP_145277204.1">
    <property type="nucleotide sequence ID" value="NZ_CP036426.1"/>
</dbReference>
<proteinExistence type="predicted"/>
<dbReference type="EMBL" id="CP036426">
    <property type="protein sequence ID" value="QDV38587.1"/>
    <property type="molecule type" value="Genomic_DNA"/>
</dbReference>
<dbReference type="PANTHER" id="PTHR19353">
    <property type="entry name" value="FATTY ACID DESATURASE 2"/>
    <property type="match status" value="1"/>
</dbReference>
<feature type="transmembrane region" description="Helical" evidence="1">
    <location>
        <begin position="43"/>
        <end position="61"/>
    </location>
</feature>
<dbReference type="OrthoDB" id="9792534at2"/>
<keyword evidence="4" id="KW-1185">Reference proteome</keyword>